<keyword evidence="3" id="KW-1185">Reference proteome</keyword>
<gene>
    <name evidence="2" type="ORF">NYPRO_LOCUS3318</name>
</gene>
<feature type="region of interest" description="Disordered" evidence="1">
    <location>
        <begin position="1"/>
        <end position="70"/>
    </location>
</feature>
<name>A0A811Y016_NYCPR</name>
<proteinExistence type="predicted"/>
<accession>A0A811Y016</accession>
<evidence type="ECO:0000256" key="1">
    <source>
        <dbReference type="SAM" id="MobiDB-lite"/>
    </source>
</evidence>
<reference evidence="2" key="1">
    <citation type="submission" date="2020-12" db="EMBL/GenBank/DDBJ databases">
        <authorList>
            <consortium name="Molecular Ecology Group"/>
        </authorList>
    </citation>
    <scope>NUCLEOTIDE SEQUENCE</scope>
    <source>
        <strain evidence="2">TBG_1078</strain>
    </source>
</reference>
<evidence type="ECO:0000313" key="3">
    <source>
        <dbReference type="Proteomes" id="UP000645828"/>
    </source>
</evidence>
<protein>
    <submittedName>
        <fullName evidence="2">(raccoon dog) hypothetical protein</fullName>
    </submittedName>
</protein>
<evidence type="ECO:0000313" key="2">
    <source>
        <dbReference type="EMBL" id="CAD7670523.1"/>
    </source>
</evidence>
<dbReference type="Proteomes" id="UP000645828">
    <property type="component" value="Unassembled WGS sequence"/>
</dbReference>
<comment type="caution">
    <text evidence="2">The sequence shown here is derived from an EMBL/GenBank/DDBJ whole genome shotgun (WGS) entry which is preliminary data.</text>
</comment>
<dbReference type="AlphaFoldDB" id="A0A811Y016"/>
<organism evidence="2 3">
    <name type="scientific">Nyctereutes procyonoides</name>
    <name type="common">Raccoon dog</name>
    <name type="synonym">Canis procyonoides</name>
    <dbReference type="NCBI Taxonomy" id="34880"/>
    <lineage>
        <taxon>Eukaryota</taxon>
        <taxon>Metazoa</taxon>
        <taxon>Chordata</taxon>
        <taxon>Craniata</taxon>
        <taxon>Vertebrata</taxon>
        <taxon>Euteleostomi</taxon>
        <taxon>Mammalia</taxon>
        <taxon>Eutheria</taxon>
        <taxon>Laurasiatheria</taxon>
        <taxon>Carnivora</taxon>
        <taxon>Caniformia</taxon>
        <taxon>Canidae</taxon>
        <taxon>Nyctereutes</taxon>
    </lineage>
</organism>
<dbReference type="EMBL" id="CAJHUB010000658">
    <property type="protein sequence ID" value="CAD7670523.1"/>
    <property type="molecule type" value="Genomic_DNA"/>
</dbReference>
<sequence length="70" mass="7156">MHQPRPPRLLCSAARQPGAAGTPAAAREGTAESPDLHSPQKQPSLPAPAGTSPGAGRERGSLLFPLPPQD</sequence>